<dbReference type="PROSITE" id="PS50016">
    <property type="entry name" value="ZF_PHD_2"/>
    <property type="match status" value="1"/>
</dbReference>
<dbReference type="InterPro" id="IPR019787">
    <property type="entry name" value="Znf_PHD-finger"/>
</dbReference>
<comment type="caution">
    <text evidence="7">The sequence shown here is derived from an EMBL/GenBank/DDBJ whole genome shotgun (WGS) entry which is preliminary data.</text>
</comment>
<feature type="domain" description="PHD-type" evidence="6">
    <location>
        <begin position="1"/>
        <end position="57"/>
    </location>
</feature>
<organism evidence="7 8">
    <name type="scientific">Manduca sexta</name>
    <name type="common">Tobacco hawkmoth</name>
    <name type="synonym">Tobacco hornworm</name>
    <dbReference type="NCBI Taxonomy" id="7130"/>
    <lineage>
        <taxon>Eukaryota</taxon>
        <taxon>Metazoa</taxon>
        <taxon>Ecdysozoa</taxon>
        <taxon>Arthropoda</taxon>
        <taxon>Hexapoda</taxon>
        <taxon>Insecta</taxon>
        <taxon>Pterygota</taxon>
        <taxon>Neoptera</taxon>
        <taxon>Endopterygota</taxon>
        <taxon>Lepidoptera</taxon>
        <taxon>Glossata</taxon>
        <taxon>Ditrysia</taxon>
        <taxon>Bombycoidea</taxon>
        <taxon>Sphingidae</taxon>
        <taxon>Sphinginae</taxon>
        <taxon>Sphingini</taxon>
        <taxon>Manduca</taxon>
    </lineage>
</organism>
<dbReference type="GO" id="GO:0008270">
    <property type="term" value="F:zinc ion binding"/>
    <property type="evidence" value="ECO:0007669"/>
    <property type="project" value="UniProtKB-KW"/>
</dbReference>
<dbReference type="EMBL" id="JH668518">
    <property type="protein sequence ID" value="KAG6456626.1"/>
    <property type="molecule type" value="Genomic_DNA"/>
</dbReference>
<dbReference type="InterPro" id="IPR004244">
    <property type="entry name" value="Transposase_22"/>
</dbReference>
<evidence type="ECO:0000256" key="1">
    <source>
        <dbReference type="ARBA" id="ARBA00022723"/>
    </source>
</evidence>
<keyword evidence="3" id="KW-0862">Zinc</keyword>
<evidence type="ECO:0000256" key="5">
    <source>
        <dbReference type="SAM" id="Coils"/>
    </source>
</evidence>
<proteinExistence type="predicted"/>
<reference evidence="7" key="2">
    <citation type="submission" date="2020-12" db="EMBL/GenBank/DDBJ databases">
        <authorList>
            <person name="Kanost M."/>
        </authorList>
    </citation>
    <scope>NUCLEOTIDE SEQUENCE</scope>
</reference>
<evidence type="ECO:0000256" key="4">
    <source>
        <dbReference type="PROSITE-ProRule" id="PRU00146"/>
    </source>
</evidence>
<sequence length="336" mass="38421">MSVCRKCSKRVKAIDLKLCSKCNTSYHYQCIGVLADIFSKESKAHKAAWKCMDCKSSDESVDRVSTPPHNTASTPNPVPQVAVSNEDLKRYIDKKLEQSLAKLLSDITCNFQTESSDTRTKIQELTDCVNFMSTKYDQLAADLEIKSKTIEHLESLNLSLQNQVISLNDRLDHFEQQSRNCNLELQCVPEHKSENLRSIVQQLTTTVGCSLPDHEISKYHRVAKFNRESNRPRSIIVKLSSPLVRDRVLAAVKTFNRTHRNNKLNSSHIGLAGDKKSIFVCEHLSPTNKHLHAVTRKIAKEKNYKFVWTRNGRIYMRKDLNSKSIWIKDADFLNSL</sequence>
<keyword evidence="1" id="KW-0479">Metal-binding</keyword>
<feature type="coiled-coil region" evidence="5">
    <location>
        <begin position="150"/>
        <end position="177"/>
    </location>
</feature>
<dbReference type="SMART" id="SM00249">
    <property type="entry name" value="PHD"/>
    <property type="match status" value="1"/>
</dbReference>
<dbReference type="InterPro" id="IPR001965">
    <property type="entry name" value="Znf_PHD"/>
</dbReference>
<accession>A0A921ZFR1</accession>
<keyword evidence="2 4" id="KW-0863">Zinc-finger</keyword>
<keyword evidence="5" id="KW-0175">Coiled coil</keyword>
<evidence type="ECO:0000259" key="6">
    <source>
        <dbReference type="PROSITE" id="PS50016"/>
    </source>
</evidence>
<dbReference type="AlphaFoldDB" id="A0A921ZFR1"/>
<keyword evidence="8" id="KW-1185">Reference proteome</keyword>
<dbReference type="Pfam" id="PF25298">
    <property type="entry name" value="Baculo_FP_2nd"/>
    <property type="match status" value="1"/>
</dbReference>
<evidence type="ECO:0000256" key="2">
    <source>
        <dbReference type="ARBA" id="ARBA00022771"/>
    </source>
</evidence>
<dbReference type="PANTHER" id="PTHR11505">
    <property type="entry name" value="L1 TRANSPOSABLE ELEMENT-RELATED"/>
    <property type="match status" value="1"/>
</dbReference>
<dbReference type="InterPro" id="IPR057251">
    <property type="entry name" value="FP_C"/>
</dbReference>
<dbReference type="Proteomes" id="UP000791440">
    <property type="component" value="Unassembled WGS sequence"/>
</dbReference>
<evidence type="ECO:0000313" key="8">
    <source>
        <dbReference type="Proteomes" id="UP000791440"/>
    </source>
</evidence>
<protein>
    <recommendedName>
        <fullName evidence="6">PHD-type domain-containing protein</fullName>
    </recommendedName>
</protein>
<evidence type="ECO:0000256" key="3">
    <source>
        <dbReference type="ARBA" id="ARBA00022833"/>
    </source>
</evidence>
<gene>
    <name evidence="7" type="ORF">O3G_MSEX009860</name>
</gene>
<name>A0A921ZFR1_MANSE</name>
<evidence type="ECO:0000313" key="7">
    <source>
        <dbReference type="EMBL" id="KAG6456626.1"/>
    </source>
</evidence>
<reference evidence="7" key="1">
    <citation type="journal article" date="2016" name="Insect Biochem. Mol. Biol.">
        <title>Multifaceted biological insights from a draft genome sequence of the tobacco hornworm moth, Manduca sexta.</title>
        <authorList>
            <person name="Kanost M.R."/>
            <person name="Arrese E.L."/>
            <person name="Cao X."/>
            <person name="Chen Y.R."/>
            <person name="Chellapilla S."/>
            <person name="Goldsmith M.R."/>
            <person name="Grosse-Wilde E."/>
            <person name="Heckel D.G."/>
            <person name="Herndon N."/>
            <person name="Jiang H."/>
            <person name="Papanicolaou A."/>
            <person name="Qu J."/>
            <person name="Soulages J.L."/>
            <person name="Vogel H."/>
            <person name="Walters J."/>
            <person name="Waterhouse R.M."/>
            <person name="Ahn S.J."/>
            <person name="Almeida F.C."/>
            <person name="An C."/>
            <person name="Aqrawi P."/>
            <person name="Bretschneider A."/>
            <person name="Bryant W.B."/>
            <person name="Bucks S."/>
            <person name="Chao H."/>
            <person name="Chevignon G."/>
            <person name="Christen J.M."/>
            <person name="Clarke D.F."/>
            <person name="Dittmer N.T."/>
            <person name="Ferguson L.C.F."/>
            <person name="Garavelou S."/>
            <person name="Gordon K.H.J."/>
            <person name="Gunaratna R.T."/>
            <person name="Han Y."/>
            <person name="Hauser F."/>
            <person name="He Y."/>
            <person name="Heidel-Fischer H."/>
            <person name="Hirsh A."/>
            <person name="Hu Y."/>
            <person name="Jiang H."/>
            <person name="Kalra D."/>
            <person name="Klinner C."/>
            <person name="Konig C."/>
            <person name="Kovar C."/>
            <person name="Kroll A.R."/>
            <person name="Kuwar S.S."/>
            <person name="Lee S.L."/>
            <person name="Lehman R."/>
            <person name="Li K."/>
            <person name="Li Z."/>
            <person name="Liang H."/>
            <person name="Lovelace S."/>
            <person name="Lu Z."/>
            <person name="Mansfield J.H."/>
            <person name="McCulloch K.J."/>
            <person name="Mathew T."/>
            <person name="Morton B."/>
            <person name="Muzny D.M."/>
            <person name="Neunemann D."/>
            <person name="Ongeri F."/>
            <person name="Pauchet Y."/>
            <person name="Pu L.L."/>
            <person name="Pyrousis I."/>
            <person name="Rao X.J."/>
            <person name="Redding A."/>
            <person name="Roesel C."/>
            <person name="Sanchez-Gracia A."/>
            <person name="Schaack S."/>
            <person name="Shukla A."/>
            <person name="Tetreau G."/>
            <person name="Wang Y."/>
            <person name="Xiong G.H."/>
            <person name="Traut W."/>
            <person name="Walsh T.K."/>
            <person name="Worley K.C."/>
            <person name="Wu D."/>
            <person name="Wu W."/>
            <person name="Wu Y.Q."/>
            <person name="Zhang X."/>
            <person name="Zou Z."/>
            <person name="Zucker H."/>
            <person name="Briscoe A.D."/>
            <person name="Burmester T."/>
            <person name="Clem R.J."/>
            <person name="Feyereisen R."/>
            <person name="Grimmelikhuijzen C.J.P."/>
            <person name="Hamodrakas S.J."/>
            <person name="Hansson B.S."/>
            <person name="Huguet E."/>
            <person name="Jermiin L.S."/>
            <person name="Lan Q."/>
            <person name="Lehman H.K."/>
            <person name="Lorenzen M."/>
            <person name="Merzendorfer H."/>
            <person name="Michalopoulos I."/>
            <person name="Morton D.B."/>
            <person name="Muthukrishnan S."/>
            <person name="Oakeshott J.G."/>
            <person name="Palmer W."/>
            <person name="Park Y."/>
            <person name="Passarelli A.L."/>
            <person name="Rozas J."/>
            <person name="Schwartz L.M."/>
            <person name="Smith W."/>
            <person name="Southgate A."/>
            <person name="Vilcinskas A."/>
            <person name="Vogt R."/>
            <person name="Wang P."/>
            <person name="Werren J."/>
            <person name="Yu X.Q."/>
            <person name="Zhou J.J."/>
            <person name="Brown S.J."/>
            <person name="Scherer S.E."/>
            <person name="Richards S."/>
            <person name="Blissard G.W."/>
        </authorList>
    </citation>
    <scope>NUCLEOTIDE SEQUENCE</scope>
</reference>